<dbReference type="OrthoDB" id="6711519at2"/>
<organism evidence="1 2">
    <name type="scientific">Acinetobacter dispersus</name>
    <dbReference type="NCBI Taxonomy" id="70348"/>
    <lineage>
        <taxon>Bacteria</taxon>
        <taxon>Pseudomonadati</taxon>
        <taxon>Pseudomonadota</taxon>
        <taxon>Gammaproteobacteria</taxon>
        <taxon>Moraxellales</taxon>
        <taxon>Moraxellaceae</taxon>
        <taxon>Acinetobacter</taxon>
    </lineage>
</organism>
<dbReference type="eggNOG" id="COG4461">
    <property type="taxonomic scope" value="Bacteria"/>
</dbReference>
<evidence type="ECO:0000313" key="1">
    <source>
        <dbReference type="EMBL" id="ENW91768.1"/>
    </source>
</evidence>
<reference evidence="1 2" key="1">
    <citation type="submission" date="2013-02" db="EMBL/GenBank/DDBJ databases">
        <title>The Genome Sequence of Acinetobacter sp. ANC 4105.</title>
        <authorList>
            <consortium name="The Broad Institute Genome Sequencing Platform"/>
            <consortium name="The Broad Institute Genome Sequencing Center for Infectious Disease"/>
            <person name="Cerqueira G."/>
            <person name="Feldgarden M."/>
            <person name="Courvalin P."/>
            <person name="Perichon B."/>
            <person name="Grillot-Courvalin C."/>
            <person name="Clermont D."/>
            <person name="Rocha E."/>
            <person name="Yoon E.-J."/>
            <person name="Nemec A."/>
            <person name="Walker B."/>
            <person name="Young S.K."/>
            <person name="Zeng Q."/>
            <person name="Gargeya S."/>
            <person name="Fitzgerald M."/>
            <person name="Haas B."/>
            <person name="Abouelleil A."/>
            <person name="Alvarado L."/>
            <person name="Arachchi H.M."/>
            <person name="Berlin A.M."/>
            <person name="Chapman S.B."/>
            <person name="Dewar J."/>
            <person name="Goldberg J."/>
            <person name="Griggs A."/>
            <person name="Gujja S."/>
            <person name="Hansen M."/>
            <person name="Howarth C."/>
            <person name="Imamovic A."/>
            <person name="Larimer J."/>
            <person name="McCowan C."/>
            <person name="Murphy C."/>
            <person name="Neiman D."/>
            <person name="Pearson M."/>
            <person name="Priest M."/>
            <person name="Roberts A."/>
            <person name="Saif S."/>
            <person name="Shea T."/>
            <person name="Sisk P."/>
            <person name="Sykes S."/>
            <person name="Wortman J."/>
            <person name="Nusbaum C."/>
            <person name="Birren B."/>
        </authorList>
    </citation>
    <scope>NUCLEOTIDE SEQUENCE [LARGE SCALE GENOMIC DNA]</scope>
    <source>
        <strain evidence="1 2">ANC 4105</strain>
    </source>
</reference>
<gene>
    <name evidence="1" type="ORF">F904_01705</name>
</gene>
<dbReference type="RefSeq" id="WP_005187585.1">
    <property type="nucleotide sequence ID" value="NZ_JAKZFU010000004.1"/>
</dbReference>
<evidence type="ECO:0000313" key="2">
    <source>
        <dbReference type="Proteomes" id="UP000013261"/>
    </source>
</evidence>
<dbReference type="PATRIC" id="fig|1217703.3.peg.1645"/>
<dbReference type="EMBL" id="APRL01000013">
    <property type="protein sequence ID" value="ENW91768.1"/>
    <property type="molecule type" value="Genomic_DNA"/>
</dbReference>
<dbReference type="AlphaFoldDB" id="N9L615"/>
<protein>
    <recommendedName>
        <fullName evidence="3">Lysozyme inhibitor LprI N-terminal domain-containing protein</fullName>
    </recommendedName>
</protein>
<dbReference type="HOGENOM" id="CLU_798382_0_0_6"/>
<comment type="caution">
    <text evidence="1">The sequence shown here is derived from an EMBL/GenBank/DDBJ whole genome shotgun (WGS) entry which is preliminary data.</text>
</comment>
<proteinExistence type="predicted"/>
<keyword evidence="2" id="KW-1185">Reference proteome</keyword>
<dbReference type="Proteomes" id="UP000013261">
    <property type="component" value="Unassembled WGS sequence"/>
</dbReference>
<evidence type="ECO:0008006" key="3">
    <source>
        <dbReference type="Google" id="ProtNLM"/>
    </source>
</evidence>
<sequence length="350" mass="40716">MNKLFIFTTLTAAVLLTGCDKFKPKDKVEETDAAVVAEWSCTNQDNLNNIQAALKKAYLKQIERSLRDSEYQADYTILDTINKGLKFEIKNVRTLDASETEQTSKTLLSCESQLVVSFPQGLQKRAENAYLEEQKYQHDGEDEDPRTYTLSDYFSDGDYPLTLENDQLRGEFSYNLTKTDKDGLVFNIPDQNSVIDGVVFMATKAVQYVAYLKQNRLMEQSSEQAQKEYDAESSAQMDLAQKAMDIRNKELVAEKSKQVERLNQTWDKFSPEQKAQLQQDQADWFEKRDVDCKVLSQKNVYDIPEKDRETYQKQSSYWNDAMRKQDQEMQYTKCFTQRTLERIVYLNNVN</sequence>
<dbReference type="PROSITE" id="PS51257">
    <property type="entry name" value="PROKAR_LIPOPROTEIN"/>
    <property type="match status" value="1"/>
</dbReference>
<accession>N9L615</accession>
<name>N9L615_9GAMM</name>